<accession>B5RSV8</accession>
<dbReference type="RefSeq" id="XP_002770126.1">
    <property type="nucleotide sequence ID" value="XM_002770080.1"/>
</dbReference>
<gene>
    <name evidence="1" type="ordered locus">DEHA2B14058g</name>
</gene>
<dbReference type="EMBL" id="CR382134">
    <property type="protein sequence ID" value="CAR65495.1"/>
    <property type="molecule type" value="Genomic_DNA"/>
</dbReference>
<dbReference type="InParanoid" id="B5RSV8"/>
<dbReference type="GeneID" id="8998257"/>
<dbReference type="Proteomes" id="UP000000599">
    <property type="component" value="Chromosome B"/>
</dbReference>
<proteinExistence type="predicted"/>
<evidence type="ECO:0000313" key="1">
    <source>
        <dbReference type="EMBL" id="CAR65495.1"/>
    </source>
</evidence>
<evidence type="ECO:0000313" key="2">
    <source>
        <dbReference type="Proteomes" id="UP000000599"/>
    </source>
</evidence>
<dbReference type="KEGG" id="dha:DEHA2B14058g"/>
<dbReference type="HOGENOM" id="CLU_2158277_0_0_1"/>
<dbReference type="AlphaFoldDB" id="B5RSV8"/>
<reference evidence="1 2" key="1">
    <citation type="journal article" date="2004" name="Nature">
        <title>Genome evolution in yeasts.</title>
        <authorList>
            <consortium name="Genolevures"/>
            <person name="Dujon B."/>
            <person name="Sherman D."/>
            <person name="Fischer G."/>
            <person name="Durrens P."/>
            <person name="Casaregola S."/>
            <person name="Lafontaine I."/>
            <person name="de Montigny J."/>
            <person name="Marck C."/>
            <person name="Neuveglise C."/>
            <person name="Talla E."/>
            <person name="Goffard N."/>
            <person name="Frangeul L."/>
            <person name="Aigle M."/>
            <person name="Anthouard V."/>
            <person name="Babour A."/>
            <person name="Barbe V."/>
            <person name="Barnay S."/>
            <person name="Blanchin S."/>
            <person name="Beckerich J.M."/>
            <person name="Beyne E."/>
            <person name="Bleykasten C."/>
            <person name="Boisrame A."/>
            <person name="Boyer J."/>
            <person name="Cattolico L."/>
            <person name="Confanioleri F."/>
            <person name="de Daruvar A."/>
            <person name="Despons L."/>
            <person name="Fabre E."/>
            <person name="Fairhead C."/>
            <person name="Ferry-Dumazet H."/>
            <person name="Groppi A."/>
            <person name="Hantraye F."/>
            <person name="Hennequin C."/>
            <person name="Jauniaux N."/>
            <person name="Joyet P."/>
            <person name="Kachouri R."/>
            <person name="Kerrest A."/>
            <person name="Koszul R."/>
            <person name="Lemaire M."/>
            <person name="Lesur I."/>
            <person name="Ma L."/>
            <person name="Muller H."/>
            <person name="Nicaud J.M."/>
            <person name="Nikolski M."/>
            <person name="Oztas S."/>
            <person name="Ozier-Kalogeropoulos O."/>
            <person name="Pellenz S."/>
            <person name="Potier S."/>
            <person name="Richard G.F."/>
            <person name="Straub M.L."/>
            <person name="Suleau A."/>
            <person name="Swennene D."/>
            <person name="Tekaia F."/>
            <person name="Wesolowski-Louvel M."/>
            <person name="Westhof E."/>
            <person name="Wirth B."/>
            <person name="Zeniou-Meyer M."/>
            <person name="Zivanovic I."/>
            <person name="Bolotin-Fukuhara M."/>
            <person name="Thierry A."/>
            <person name="Bouchier C."/>
            <person name="Caudron B."/>
            <person name="Scarpelli C."/>
            <person name="Gaillardin C."/>
            <person name="Weissenbach J."/>
            <person name="Wincker P."/>
            <person name="Souciet J.L."/>
        </authorList>
    </citation>
    <scope>NUCLEOTIDE SEQUENCE [LARGE SCALE GENOMIC DNA]</scope>
    <source>
        <strain evidence="2">ATCC 36239 / CBS 767 / BCRC 21394 / JCM 1990 / NBRC 0083 / IGC 2968</strain>
    </source>
</reference>
<keyword evidence="2" id="KW-1185">Reference proteome</keyword>
<dbReference type="VEuPathDB" id="FungiDB:DEHA2B14058g"/>
<organism evidence="1 2">
    <name type="scientific">Debaryomyces hansenii (strain ATCC 36239 / CBS 767 / BCRC 21394 / JCM 1990 / NBRC 0083 / IGC 2968)</name>
    <name type="common">Yeast</name>
    <name type="synonym">Torulaspora hansenii</name>
    <dbReference type="NCBI Taxonomy" id="284592"/>
    <lineage>
        <taxon>Eukaryota</taxon>
        <taxon>Fungi</taxon>
        <taxon>Dikarya</taxon>
        <taxon>Ascomycota</taxon>
        <taxon>Saccharomycotina</taxon>
        <taxon>Pichiomycetes</taxon>
        <taxon>Debaryomycetaceae</taxon>
        <taxon>Debaryomyces</taxon>
    </lineage>
</organism>
<name>B5RSV8_DEBHA</name>
<sequence>MACFTLSNHPVAETSSENCVGSSEVLYKCDEGGPDDISLKQAIYGYLSYSICSQVSCEPIPFITCVESLRYHLSQLSLHSMTSPPRYHVRTNTLSLLSTLKQNYLYASLAC</sequence>
<protein>
    <submittedName>
        <fullName evidence="1">DEHA2B14058p</fullName>
    </submittedName>
</protein>